<evidence type="ECO:0000313" key="2">
    <source>
        <dbReference type="EMBL" id="ROT64038.1"/>
    </source>
</evidence>
<dbReference type="Proteomes" id="UP000283509">
    <property type="component" value="Unassembled WGS sequence"/>
</dbReference>
<dbReference type="EMBL" id="QCYY01003337">
    <property type="protein sequence ID" value="ROT64038.1"/>
    <property type="molecule type" value="Genomic_DNA"/>
</dbReference>
<evidence type="ECO:0000256" key="1">
    <source>
        <dbReference type="SAM" id="MobiDB-lite"/>
    </source>
</evidence>
<feature type="region of interest" description="Disordered" evidence="1">
    <location>
        <begin position="389"/>
        <end position="411"/>
    </location>
</feature>
<protein>
    <submittedName>
        <fullName evidence="2">Uncharacterized protein</fullName>
    </submittedName>
</protein>
<keyword evidence="3" id="KW-1185">Reference proteome</keyword>
<reference evidence="2 3" key="1">
    <citation type="submission" date="2018-04" db="EMBL/GenBank/DDBJ databases">
        <authorList>
            <person name="Zhang X."/>
            <person name="Yuan J."/>
            <person name="Li F."/>
            <person name="Xiang J."/>
        </authorList>
    </citation>
    <scope>NUCLEOTIDE SEQUENCE [LARGE SCALE GENOMIC DNA]</scope>
    <source>
        <tissue evidence="2">Muscle</tissue>
    </source>
</reference>
<feature type="region of interest" description="Disordered" evidence="1">
    <location>
        <begin position="284"/>
        <end position="318"/>
    </location>
</feature>
<name>A0A423SIE7_PENVA</name>
<reference evidence="2 3" key="2">
    <citation type="submission" date="2019-01" db="EMBL/GenBank/DDBJ databases">
        <title>The decoding of complex shrimp genome reveals the adaptation for benthos swimmer, frequently molting mechanism and breeding impact on genome.</title>
        <authorList>
            <person name="Sun Y."/>
            <person name="Gao Y."/>
            <person name="Yu Y."/>
        </authorList>
    </citation>
    <scope>NUCLEOTIDE SEQUENCE [LARGE SCALE GENOMIC DNA]</scope>
    <source>
        <tissue evidence="2">Muscle</tissue>
    </source>
</reference>
<feature type="region of interest" description="Disordered" evidence="1">
    <location>
        <begin position="32"/>
        <end position="52"/>
    </location>
</feature>
<feature type="compositionally biased region" description="Low complexity" evidence="1">
    <location>
        <begin position="392"/>
        <end position="411"/>
    </location>
</feature>
<feature type="compositionally biased region" description="Basic and acidic residues" evidence="1">
    <location>
        <begin position="293"/>
        <end position="304"/>
    </location>
</feature>
<feature type="region of interest" description="Disordered" evidence="1">
    <location>
        <begin position="213"/>
        <end position="269"/>
    </location>
</feature>
<sequence>MRRLYCVSDCTHSERKASDVCRASPSRWGIRQRNPSCLDKERQKHREAERQSAEINPLSTLFGKDCESVHKKWFLMPLISPRLLEDLGHLLHESPFGTEPETDMNLRRRLSFAFACRIDAKMSPPSTNPSPPPLPIKRTQPPYPPSHIHSAPARFVISQANSLASLASCRGSRRGGRFRLIRRLAFPFLCSPVYAALGVSRLPRRHASAGFRLSFPTHSLPPPTTTTAFPRRAPSHSPHLFAGREKSPGAPSASPESPRPGSASTAEEQRVRYMYNTYLRHIRRKANRGLGMRTDKPRQGREGRAASNSLGRTEGEKQRIREHKAASEGLECIPVAAVRAQPLTGSKDSSPATETFLGTKTNSVLSSMLFPVYLSIWRLFNLSPMKGLPPEGAARGAAGRSLSAARPVKSL</sequence>
<feature type="compositionally biased region" description="Low complexity" evidence="1">
    <location>
        <begin position="248"/>
        <end position="264"/>
    </location>
</feature>
<proteinExistence type="predicted"/>
<dbReference type="AlphaFoldDB" id="A0A423SIE7"/>
<gene>
    <name evidence="2" type="ORF">C7M84_018045</name>
</gene>
<evidence type="ECO:0000313" key="3">
    <source>
        <dbReference type="Proteomes" id="UP000283509"/>
    </source>
</evidence>
<feature type="compositionally biased region" description="Basic and acidic residues" evidence="1">
    <location>
        <begin position="38"/>
        <end position="52"/>
    </location>
</feature>
<accession>A0A423SIE7</accession>
<comment type="caution">
    <text evidence="2">The sequence shown here is derived from an EMBL/GenBank/DDBJ whole genome shotgun (WGS) entry which is preliminary data.</text>
</comment>
<organism evidence="2 3">
    <name type="scientific">Penaeus vannamei</name>
    <name type="common">Whiteleg shrimp</name>
    <name type="synonym">Litopenaeus vannamei</name>
    <dbReference type="NCBI Taxonomy" id="6689"/>
    <lineage>
        <taxon>Eukaryota</taxon>
        <taxon>Metazoa</taxon>
        <taxon>Ecdysozoa</taxon>
        <taxon>Arthropoda</taxon>
        <taxon>Crustacea</taxon>
        <taxon>Multicrustacea</taxon>
        <taxon>Malacostraca</taxon>
        <taxon>Eumalacostraca</taxon>
        <taxon>Eucarida</taxon>
        <taxon>Decapoda</taxon>
        <taxon>Dendrobranchiata</taxon>
        <taxon>Penaeoidea</taxon>
        <taxon>Penaeidae</taxon>
        <taxon>Penaeus</taxon>
    </lineage>
</organism>